<comment type="caution">
    <text evidence="2">The sequence shown here is derived from an EMBL/GenBank/DDBJ whole genome shotgun (WGS) entry which is preliminary data.</text>
</comment>
<evidence type="ECO:0000256" key="1">
    <source>
        <dbReference type="SAM" id="Phobius"/>
    </source>
</evidence>
<dbReference type="EMBL" id="AMCI01008957">
    <property type="protein sequence ID" value="EJW90253.1"/>
    <property type="molecule type" value="Genomic_DNA"/>
</dbReference>
<proteinExistence type="predicted"/>
<feature type="transmembrane region" description="Helical" evidence="1">
    <location>
        <begin position="12"/>
        <end position="34"/>
    </location>
</feature>
<accession>J9F708</accession>
<reference evidence="2" key="1">
    <citation type="journal article" date="2012" name="PLoS ONE">
        <title>Gene sets for utilization of primary and secondary nutrition supplies in the distal gut of endangered iberian lynx.</title>
        <authorList>
            <person name="Alcaide M."/>
            <person name="Messina E."/>
            <person name="Richter M."/>
            <person name="Bargiela R."/>
            <person name="Peplies J."/>
            <person name="Huws S.A."/>
            <person name="Newbold C.J."/>
            <person name="Golyshin P.N."/>
            <person name="Simon M.A."/>
            <person name="Lopez G."/>
            <person name="Yakimov M.M."/>
            <person name="Ferrer M."/>
        </authorList>
    </citation>
    <scope>NUCLEOTIDE SEQUENCE</scope>
</reference>
<keyword evidence="1" id="KW-1133">Transmembrane helix</keyword>
<gene>
    <name evidence="2" type="ORF">EVA_21641</name>
</gene>
<keyword evidence="1" id="KW-0812">Transmembrane</keyword>
<keyword evidence="1" id="KW-0472">Membrane</keyword>
<organism evidence="2">
    <name type="scientific">gut metagenome</name>
    <dbReference type="NCBI Taxonomy" id="749906"/>
    <lineage>
        <taxon>unclassified sequences</taxon>
        <taxon>metagenomes</taxon>
        <taxon>organismal metagenomes</taxon>
    </lineage>
</organism>
<sequence length="40" mass="4508">MNQTGNIFKREFAHIIRLAKIIYSIGLFASPLTIELDTAT</sequence>
<protein>
    <submittedName>
        <fullName evidence="2">Uncharacterized protein</fullName>
    </submittedName>
</protein>
<evidence type="ECO:0000313" key="2">
    <source>
        <dbReference type="EMBL" id="EJW90253.1"/>
    </source>
</evidence>
<name>J9F708_9ZZZZ</name>
<dbReference type="AlphaFoldDB" id="J9F708"/>